<evidence type="ECO:0008006" key="2">
    <source>
        <dbReference type="Google" id="ProtNLM"/>
    </source>
</evidence>
<dbReference type="InterPro" id="IPR013324">
    <property type="entry name" value="RNA_pol_sigma_r3/r4-like"/>
</dbReference>
<dbReference type="EMBL" id="VSSQ01091574">
    <property type="protein sequence ID" value="MPN37095.1"/>
    <property type="molecule type" value="Genomic_DNA"/>
</dbReference>
<reference evidence="1" key="1">
    <citation type="submission" date="2019-08" db="EMBL/GenBank/DDBJ databases">
        <authorList>
            <person name="Kucharzyk K."/>
            <person name="Murdoch R.W."/>
            <person name="Higgins S."/>
            <person name="Loffler F."/>
        </authorList>
    </citation>
    <scope>NUCLEOTIDE SEQUENCE</scope>
</reference>
<accession>A0A645HDI3</accession>
<dbReference type="SUPFAM" id="SSF88659">
    <property type="entry name" value="Sigma3 and sigma4 domains of RNA polymerase sigma factors"/>
    <property type="match status" value="1"/>
</dbReference>
<proteinExistence type="predicted"/>
<organism evidence="1">
    <name type="scientific">bioreactor metagenome</name>
    <dbReference type="NCBI Taxonomy" id="1076179"/>
    <lineage>
        <taxon>unclassified sequences</taxon>
        <taxon>metagenomes</taxon>
        <taxon>ecological metagenomes</taxon>
    </lineage>
</organism>
<dbReference type="AlphaFoldDB" id="A0A645HDI3"/>
<protein>
    <recommendedName>
        <fullName evidence="2">RNA polymerase sigma factor 70 region 4 type 2 domain-containing protein</fullName>
    </recommendedName>
</protein>
<evidence type="ECO:0000313" key="1">
    <source>
        <dbReference type="EMBL" id="MPN37095.1"/>
    </source>
</evidence>
<name>A0A645HDI3_9ZZZZ</name>
<gene>
    <name evidence="1" type="ORF">SDC9_184611</name>
</gene>
<sequence length="94" mass="11192">MDAIIKDDWESTYLDHFGTENDCGNPIYHLDYKEAVMRVNEVLAGFSDVDKQVLYYYLDDVTYDEAAKNLQFSLKKYDNHIQKIKRNIKEKVYK</sequence>
<comment type="caution">
    <text evidence="1">The sequence shown here is derived from an EMBL/GenBank/DDBJ whole genome shotgun (WGS) entry which is preliminary data.</text>
</comment>